<reference evidence="2 3" key="1">
    <citation type="submission" date="2018-08" db="EMBL/GenBank/DDBJ databases">
        <title>The first complete genome of Treponema rectale (CHPAT), a commensal spirochete of the bovine rectum.</title>
        <authorList>
            <person name="Staton G.J."/>
            <person name="Clegg S.R."/>
            <person name="Carter S.D."/>
            <person name="Radford A.D."/>
            <person name="Darby A."/>
            <person name="Hall N."/>
            <person name="Birtles R.J."/>
            <person name="Evans N.J."/>
        </authorList>
    </citation>
    <scope>NUCLEOTIDE SEQUENCE [LARGE SCALE GENOMIC DNA]</scope>
    <source>
        <strain evidence="2 3">CHPA</strain>
    </source>
</reference>
<dbReference type="PROSITE" id="PS51257">
    <property type="entry name" value="PROKAR_LIPOPROTEIN"/>
    <property type="match status" value="1"/>
</dbReference>
<proteinExistence type="predicted"/>
<dbReference type="AlphaFoldDB" id="A0A7M1XKV7"/>
<name>A0A7M1XKV7_9SPIR</name>
<evidence type="ECO:0008006" key="4">
    <source>
        <dbReference type="Google" id="ProtNLM"/>
    </source>
</evidence>
<gene>
    <name evidence="2" type="ORF">DYE49_03885</name>
</gene>
<accession>A0A7M1XKV7</accession>
<dbReference type="KEGG" id="trc:DYE49_03885"/>
<evidence type="ECO:0000313" key="3">
    <source>
        <dbReference type="Proteomes" id="UP000593591"/>
    </source>
</evidence>
<feature type="signal peptide" evidence="1">
    <location>
        <begin position="1"/>
        <end position="22"/>
    </location>
</feature>
<evidence type="ECO:0000313" key="2">
    <source>
        <dbReference type="EMBL" id="QOS39645.1"/>
    </source>
</evidence>
<feature type="chain" id="PRO_5032764509" description="Lipoprotein" evidence="1">
    <location>
        <begin position="23"/>
        <end position="238"/>
    </location>
</feature>
<evidence type="ECO:0000256" key="1">
    <source>
        <dbReference type="SAM" id="SignalP"/>
    </source>
</evidence>
<sequence>MKNKIVSLLLASLMLLSGCSLKDSSSTPISSEPTSNYDSAEKEIKPIVYSEVYLKYEFPIVAILFEGYYCWVSFTAPEDAVYYFETSVGCWTWSQLDTECIVPVTYAVIEAFWQVENDKNARGFAISEYFQLTEEDYVSYIDYPLLKGQTVYLRIRGEDYAPILFGFRCTVLPDSSRTFYHVHTGTKYVDNGDNHSLICWNNDAVLKTEEHTYGEEQQDDSGKSYHTCTLCGHREEIK</sequence>
<dbReference type="EMBL" id="CP031517">
    <property type="protein sequence ID" value="QOS39645.1"/>
    <property type="molecule type" value="Genomic_DNA"/>
</dbReference>
<keyword evidence="1" id="KW-0732">Signal</keyword>
<organism evidence="2 3">
    <name type="scientific">Treponema rectale</name>
    <dbReference type="NCBI Taxonomy" id="744512"/>
    <lineage>
        <taxon>Bacteria</taxon>
        <taxon>Pseudomonadati</taxon>
        <taxon>Spirochaetota</taxon>
        <taxon>Spirochaetia</taxon>
        <taxon>Spirochaetales</taxon>
        <taxon>Treponemataceae</taxon>
        <taxon>Treponema</taxon>
    </lineage>
</organism>
<dbReference type="Proteomes" id="UP000593591">
    <property type="component" value="Chromosome"/>
</dbReference>
<protein>
    <recommendedName>
        <fullName evidence="4">Lipoprotein</fullName>
    </recommendedName>
</protein>